<evidence type="ECO:0000313" key="2">
    <source>
        <dbReference type="EMBL" id="AZB48863.1"/>
    </source>
</evidence>
<reference evidence="2 3" key="1">
    <citation type="submission" date="2018-04" db="EMBL/GenBank/DDBJ databases">
        <title>Complete genome sequences of new Aeromonas and Pseudomonas phages promising in phage therapy dedicated to aquaculture.</title>
        <authorList>
            <person name="Kolsut J."/>
            <person name="Wojcik E."/>
            <person name="Wojtasik A."/>
            <person name="Dastych J."/>
        </authorList>
    </citation>
    <scope>NUCLEOTIDE SEQUENCE [LARGE SCALE GENOMIC DNA]</scope>
</reference>
<keyword evidence="1" id="KW-0472">Membrane</keyword>
<proteinExistence type="predicted"/>
<protein>
    <submittedName>
        <fullName evidence="2">Uncharacterized protein</fullName>
    </submittedName>
</protein>
<dbReference type="Proteomes" id="UP000246230">
    <property type="component" value="Genome"/>
</dbReference>
<accession>A0A3G6V4D4</accession>
<sequence>MSLCGVFYSVVTHCQAFVSALVAFDFLKTLGTRGIACQKLLTSRQLRFSPLGPCRVVVVPILQTFMIVSTTYFNLIRISL</sequence>
<feature type="transmembrane region" description="Helical" evidence="1">
    <location>
        <begin position="48"/>
        <end position="73"/>
    </location>
</feature>
<evidence type="ECO:0000313" key="3">
    <source>
        <dbReference type="Proteomes" id="UP000246230"/>
    </source>
</evidence>
<keyword evidence="1" id="KW-0812">Transmembrane</keyword>
<keyword evidence="1" id="KW-1133">Transmembrane helix</keyword>
<organism evidence="2 3">
    <name type="scientific">Pseudomonas phage 71PfluR64PP</name>
    <dbReference type="NCBI Taxonomy" id="2163977"/>
    <lineage>
        <taxon>Viruses</taxon>
        <taxon>Duplodnaviria</taxon>
        <taxon>Heunggongvirae</taxon>
        <taxon>Uroviricota</taxon>
        <taxon>Caudoviricetes</taxon>
        <taxon>Autographivirales</taxon>
        <taxon>Autotranscriptaviridae</taxon>
        <taxon>Studiervirinae</taxon>
        <taxon>Pfluvirus</taxon>
        <taxon>Pfluvirus pv22PfluR64PP</taxon>
        <taxon>Pifdecavirus pv22PfluR64PP</taxon>
    </lineage>
</organism>
<name>A0A3G6V4D4_9CAUD</name>
<feature type="transmembrane region" description="Helical" evidence="1">
    <location>
        <begin position="6"/>
        <end position="27"/>
    </location>
</feature>
<dbReference type="EMBL" id="MH179475">
    <property type="protein sequence ID" value="AZB48863.1"/>
    <property type="molecule type" value="Genomic_DNA"/>
</dbReference>
<evidence type="ECO:0000256" key="1">
    <source>
        <dbReference type="SAM" id="Phobius"/>
    </source>
</evidence>